<keyword evidence="4" id="KW-0812">Transmembrane</keyword>
<comment type="similarity">
    <text evidence="1 2">Belongs to the glutamate synthase family.</text>
</comment>
<evidence type="ECO:0000256" key="4">
    <source>
        <dbReference type="SAM" id="Phobius"/>
    </source>
</evidence>
<evidence type="ECO:0000256" key="3">
    <source>
        <dbReference type="SAM" id="MobiDB-lite"/>
    </source>
</evidence>
<dbReference type="Gene3D" id="3.20.20.70">
    <property type="entry name" value="Aldolase class I"/>
    <property type="match status" value="1"/>
</dbReference>
<feature type="compositionally biased region" description="Basic and acidic residues" evidence="3">
    <location>
        <begin position="524"/>
        <end position="538"/>
    </location>
</feature>
<comment type="caution">
    <text evidence="6">The sequence shown here is derived from an EMBL/GenBank/DDBJ whole genome shotgun (WGS) entry which is preliminary data.</text>
</comment>
<name>A0A7X0SSA1_9BACL</name>
<proteinExistence type="inferred from homology"/>
<evidence type="ECO:0000256" key="1">
    <source>
        <dbReference type="ARBA" id="ARBA00009716"/>
    </source>
</evidence>
<keyword evidence="4" id="KW-1133">Transmembrane helix</keyword>
<evidence type="ECO:0000259" key="5">
    <source>
        <dbReference type="Pfam" id="PF01645"/>
    </source>
</evidence>
<dbReference type="SUPFAM" id="SSF51395">
    <property type="entry name" value="FMN-linked oxidoreductases"/>
    <property type="match status" value="1"/>
</dbReference>
<evidence type="ECO:0000313" key="6">
    <source>
        <dbReference type="EMBL" id="MBB6735192.1"/>
    </source>
</evidence>
<accession>A0A7X0SSA1</accession>
<dbReference type="Pfam" id="PF01645">
    <property type="entry name" value="Glu_synthase"/>
    <property type="match status" value="1"/>
</dbReference>
<keyword evidence="4" id="KW-0472">Membrane</keyword>
<organism evidence="6 7">
    <name type="scientific">Cohnella zeiphila</name>
    <dbReference type="NCBI Taxonomy" id="2761120"/>
    <lineage>
        <taxon>Bacteria</taxon>
        <taxon>Bacillati</taxon>
        <taxon>Bacillota</taxon>
        <taxon>Bacilli</taxon>
        <taxon>Bacillales</taxon>
        <taxon>Paenibacillaceae</taxon>
        <taxon>Cohnella</taxon>
    </lineage>
</organism>
<reference evidence="6 7" key="1">
    <citation type="submission" date="2020-08" db="EMBL/GenBank/DDBJ databases">
        <title>Cohnella phylogeny.</title>
        <authorList>
            <person name="Dunlap C."/>
        </authorList>
    </citation>
    <scope>NUCLEOTIDE SEQUENCE [LARGE SCALE GENOMIC DNA]</scope>
    <source>
        <strain evidence="6 7">CBP 2801</strain>
    </source>
</reference>
<protein>
    <submittedName>
        <fullName evidence="6">FMN-binding glutamate synthase family protein</fullName>
    </submittedName>
</protein>
<dbReference type="PANTHER" id="PTHR43819:SF1">
    <property type="entry name" value="ARCHAEAL-TYPE GLUTAMATE SYNTHASE [NADPH]"/>
    <property type="match status" value="1"/>
</dbReference>
<dbReference type="Proteomes" id="UP000564644">
    <property type="component" value="Unassembled WGS sequence"/>
</dbReference>
<gene>
    <name evidence="6" type="ORF">H7C18_30200</name>
</gene>
<dbReference type="InterPro" id="IPR024188">
    <property type="entry name" value="GltB"/>
</dbReference>
<evidence type="ECO:0000256" key="2">
    <source>
        <dbReference type="PIRNR" id="PIRNR006429"/>
    </source>
</evidence>
<dbReference type="EMBL" id="JACJVO010000045">
    <property type="protein sequence ID" value="MBB6735192.1"/>
    <property type="molecule type" value="Genomic_DNA"/>
</dbReference>
<feature type="region of interest" description="Disordered" evidence="3">
    <location>
        <begin position="517"/>
        <end position="538"/>
    </location>
</feature>
<dbReference type="PANTHER" id="PTHR43819">
    <property type="entry name" value="ARCHAEAL-TYPE GLUTAMATE SYNTHASE [NADPH]"/>
    <property type="match status" value="1"/>
</dbReference>
<sequence>MQGAIIVILLVVFILVPASLMFYLWLAAKKPQHSIIRAHPYMGWIRYLLEKLGPEFRQYWFDGDTEGKPFSRADYTGLVFAAKYRTDLISFGSKRDYSQPGYYLANGMFPKLVEELRTDLGDTVRSKRYEIRHEGLFSRKERLVEDKARRWLYREEDAVIVGQKREKPWKLRGMFGASATSYGAVGEHYIQAAAGGAMMAGGSWINTGEGGVADVHLAGGADIVAQIGPGLFGYRDGEGHFSFEEFRAKAAEPLVKAFELKFAQGAKIRGGHLEGKKVNEKIAAIRKVPVGRTVNSPNRFPFLTGPEETLRFIAKLQEEGGKPVGIKIVVGDPQGLEPLFRAMTDLDLFPDFITVDGSEGGSGATFKSMADGMGLPLFPALIALDDAARRFGVRDRFRIFASGKLISPDQAAIALALGADAVNSARGFMMAGGCIMAMQCHTGKCPAGVTTTDPKYMAALVPEEKMWRIMNYILQMREGVFALAAACGLESPRQLTRDHVVFKNELGRTARMSELFPYPAPETGAREDRRPEARTDAG</sequence>
<feature type="domain" description="Glutamate synthase" evidence="5">
    <location>
        <begin position="153"/>
        <end position="489"/>
    </location>
</feature>
<dbReference type="PIRSF" id="PIRSF006429">
    <property type="entry name" value="GOGAT_lg_2"/>
    <property type="match status" value="1"/>
</dbReference>
<keyword evidence="7" id="KW-1185">Reference proteome</keyword>
<dbReference type="InterPro" id="IPR013785">
    <property type="entry name" value="Aldolase_TIM"/>
</dbReference>
<dbReference type="CDD" id="cd02808">
    <property type="entry name" value="GltS_FMN"/>
    <property type="match status" value="1"/>
</dbReference>
<dbReference type="InterPro" id="IPR002932">
    <property type="entry name" value="Glu_synthdom"/>
</dbReference>
<dbReference type="AlphaFoldDB" id="A0A7X0SSA1"/>
<evidence type="ECO:0000313" key="7">
    <source>
        <dbReference type="Proteomes" id="UP000564644"/>
    </source>
</evidence>
<dbReference type="GO" id="GO:0006537">
    <property type="term" value="P:glutamate biosynthetic process"/>
    <property type="evidence" value="ECO:0007669"/>
    <property type="project" value="InterPro"/>
</dbReference>
<dbReference type="GO" id="GO:0015930">
    <property type="term" value="F:glutamate synthase activity"/>
    <property type="evidence" value="ECO:0007669"/>
    <property type="project" value="InterPro"/>
</dbReference>
<feature type="transmembrane region" description="Helical" evidence="4">
    <location>
        <begin position="6"/>
        <end position="27"/>
    </location>
</feature>